<dbReference type="InterPro" id="IPR050834">
    <property type="entry name" value="Glycosyltransf_2"/>
</dbReference>
<dbReference type="SUPFAM" id="SSF53448">
    <property type="entry name" value="Nucleotide-diphospho-sugar transferases"/>
    <property type="match status" value="1"/>
</dbReference>
<proteinExistence type="predicted"/>
<evidence type="ECO:0000313" key="2">
    <source>
        <dbReference type="EMBL" id="CCQ68224.1"/>
    </source>
</evidence>
<dbReference type="Gene3D" id="3.90.550.10">
    <property type="entry name" value="Spore Coat Polysaccharide Biosynthesis Protein SpsA, Chain A"/>
    <property type="match status" value="1"/>
</dbReference>
<dbReference type="PANTHER" id="PTHR43685:SF3">
    <property type="entry name" value="SLR2126 PROTEIN"/>
    <property type="match status" value="1"/>
</dbReference>
<dbReference type="PANTHER" id="PTHR43685">
    <property type="entry name" value="GLYCOSYLTRANSFERASE"/>
    <property type="match status" value="1"/>
</dbReference>
<reference evidence="2 3" key="1">
    <citation type="submission" date="2013-01" db="EMBL/GenBank/DDBJ databases">
        <authorList>
            <person name="Bench S."/>
        </authorList>
    </citation>
    <scope>NUCLEOTIDE SEQUENCE [LARGE SCALE GENOMIC DNA]</scope>
    <source>
        <strain evidence="2 3">WH 0402</strain>
    </source>
</reference>
<dbReference type="InterPro" id="IPR029044">
    <property type="entry name" value="Nucleotide-diphossugar_trans"/>
</dbReference>
<sequence length="70" mass="8191">MFISVVIPTYNRKPILEKCLKALEKQQLNDDIISNYEIVLVDDGSTDGTLEWLQENKKNFLMFVLFLKII</sequence>
<protein>
    <submittedName>
        <fullName evidence="2">Glycosyl transferase, family 2</fullName>
    </submittedName>
</protein>
<gene>
    <name evidence="2" type="ORF">CWATWH0402_5401</name>
</gene>
<dbReference type="CDD" id="cd00761">
    <property type="entry name" value="Glyco_tranf_GTA_type"/>
    <property type="match status" value="1"/>
</dbReference>
<dbReference type="Proteomes" id="UP000018130">
    <property type="component" value="Unassembled WGS sequence"/>
</dbReference>
<dbReference type="EMBL" id="CAQN01000725">
    <property type="protein sequence ID" value="CCQ68224.1"/>
    <property type="molecule type" value="Genomic_DNA"/>
</dbReference>
<evidence type="ECO:0000313" key="3">
    <source>
        <dbReference type="Proteomes" id="UP000018130"/>
    </source>
</evidence>
<dbReference type="GO" id="GO:0016740">
    <property type="term" value="F:transferase activity"/>
    <property type="evidence" value="ECO:0007669"/>
    <property type="project" value="UniProtKB-KW"/>
</dbReference>
<keyword evidence="2" id="KW-0808">Transferase</keyword>
<evidence type="ECO:0000259" key="1">
    <source>
        <dbReference type="Pfam" id="PF00535"/>
    </source>
</evidence>
<feature type="domain" description="Glycosyltransferase 2-like" evidence="1">
    <location>
        <begin position="4"/>
        <end position="58"/>
    </location>
</feature>
<reference evidence="2 3" key="2">
    <citation type="submission" date="2013-09" db="EMBL/GenBank/DDBJ databases">
        <title>Whole genome comparison of six Crocosphaera watsonii strains with differing phenotypes.</title>
        <authorList>
            <person name="Bench S.R."/>
            <person name="Heller P."/>
            <person name="Frank I."/>
            <person name="Arciniega M."/>
            <person name="Shilova I.N."/>
            <person name="Zehr J.P."/>
        </authorList>
    </citation>
    <scope>NUCLEOTIDE SEQUENCE [LARGE SCALE GENOMIC DNA]</scope>
    <source>
        <strain evidence="2 3">WH 0402</strain>
    </source>
</reference>
<name>T2JT34_CROWT</name>
<comment type="caution">
    <text evidence="2">The sequence shown here is derived from an EMBL/GenBank/DDBJ whole genome shotgun (WGS) entry which is preliminary data.</text>
</comment>
<accession>T2JT34</accession>
<dbReference type="InterPro" id="IPR001173">
    <property type="entry name" value="Glyco_trans_2-like"/>
</dbReference>
<organism evidence="2 3">
    <name type="scientific">Crocosphaera watsonii WH 0402</name>
    <dbReference type="NCBI Taxonomy" id="1284629"/>
    <lineage>
        <taxon>Bacteria</taxon>
        <taxon>Bacillati</taxon>
        <taxon>Cyanobacteriota</taxon>
        <taxon>Cyanophyceae</taxon>
        <taxon>Oscillatoriophycideae</taxon>
        <taxon>Chroococcales</taxon>
        <taxon>Aphanothecaceae</taxon>
        <taxon>Crocosphaera</taxon>
    </lineage>
</organism>
<dbReference type="Pfam" id="PF00535">
    <property type="entry name" value="Glycos_transf_2"/>
    <property type="match status" value="1"/>
</dbReference>
<dbReference type="AlphaFoldDB" id="T2JT34"/>